<organism evidence="1 2">
    <name type="scientific">Rhodopirellula baltica (strain DSM 10527 / NCIMB 13988 / SH1)</name>
    <dbReference type="NCBI Taxonomy" id="243090"/>
    <lineage>
        <taxon>Bacteria</taxon>
        <taxon>Pseudomonadati</taxon>
        <taxon>Planctomycetota</taxon>
        <taxon>Planctomycetia</taxon>
        <taxon>Pirellulales</taxon>
        <taxon>Pirellulaceae</taxon>
        <taxon>Rhodopirellula</taxon>
    </lineage>
</organism>
<reference evidence="1 2" key="1">
    <citation type="journal article" date="2003" name="Proc. Natl. Acad. Sci. U.S.A.">
        <title>Complete genome sequence of the marine planctomycete Pirellula sp. strain 1.</title>
        <authorList>
            <person name="Gloeckner F.O."/>
            <person name="Kube M."/>
            <person name="Bauer M."/>
            <person name="Teeling H."/>
            <person name="Lombardot T."/>
            <person name="Ludwig W."/>
            <person name="Gade D."/>
            <person name="Beck A."/>
            <person name="Borzym K."/>
            <person name="Heitmann K."/>
            <person name="Rabus R."/>
            <person name="Schlesner H."/>
            <person name="Amann R."/>
            <person name="Reinhardt R."/>
        </authorList>
    </citation>
    <scope>NUCLEOTIDE SEQUENCE [LARGE SCALE GENOMIC DNA]</scope>
    <source>
        <strain evidence="2">DSM 10527 / NCIMB 13988 / SH1</strain>
    </source>
</reference>
<evidence type="ECO:0000313" key="2">
    <source>
        <dbReference type="Proteomes" id="UP000001025"/>
    </source>
</evidence>
<accession>Q7UG63</accession>
<dbReference type="AlphaFoldDB" id="Q7UG63"/>
<dbReference type="InParanoid" id="Q7UG63"/>
<name>Q7UG63_RHOBA</name>
<protein>
    <submittedName>
        <fullName evidence="1">Uncharacterized protein</fullName>
    </submittedName>
</protein>
<keyword evidence="2" id="KW-1185">Reference proteome</keyword>
<proteinExistence type="predicted"/>
<dbReference type="STRING" id="243090.RB8095"/>
<gene>
    <name evidence="1" type="ordered locus">RB8095</name>
</gene>
<dbReference type="EMBL" id="BX294147">
    <property type="protein sequence ID" value="CAD78466.1"/>
    <property type="molecule type" value="Genomic_DNA"/>
</dbReference>
<sequence>MNNPFRKVESLRVPSIQATASFNGCRGRFTQSMPPNEREFRNVCGQRWRAFGFHFRWFSFSLKNRV</sequence>
<dbReference type="HOGENOM" id="CLU_2828346_0_0_0"/>
<dbReference type="Proteomes" id="UP000001025">
    <property type="component" value="Chromosome"/>
</dbReference>
<dbReference type="KEGG" id="rba:RB8095"/>
<dbReference type="EnsemblBacteria" id="CAD78466">
    <property type="protein sequence ID" value="CAD78466"/>
    <property type="gene ID" value="RB8095"/>
</dbReference>
<evidence type="ECO:0000313" key="1">
    <source>
        <dbReference type="EMBL" id="CAD78466.1"/>
    </source>
</evidence>